<sequence length="63" mass="7227">MVLDFFTFASFLLDLATRRWSSDVRDRRASKLWFSSVDITSLARASDVDKVLLIPFAIVTLFV</sequence>
<name>A0A087GWS8_ARAAL</name>
<dbReference type="Gramene" id="KFK34330">
    <property type="protein sequence ID" value="KFK34330"/>
    <property type="gene ID" value="AALP_AA5G130800"/>
</dbReference>
<protein>
    <submittedName>
        <fullName evidence="1">Uncharacterized protein</fullName>
    </submittedName>
</protein>
<reference evidence="2" key="1">
    <citation type="journal article" date="2015" name="Nat. Plants">
        <title>Genome expansion of Arabis alpina linked with retrotransposition and reduced symmetric DNA methylation.</title>
        <authorList>
            <person name="Willing E.M."/>
            <person name="Rawat V."/>
            <person name="Mandakova T."/>
            <person name="Maumus F."/>
            <person name="James G.V."/>
            <person name="Nordstroem K.J."/>
            <person name="Becker C."/>
            <person name="Warthmann N."/>
            <person name="Chica C."/>
            <person name="Szarzynska B."/>
            <person name="Zytnicki M."/>
            <person name="Albani M.C."/>
            <person name="Kiefer C."/>
            <person name="Bergonzi S."/>
            <person name="Castaings L."/>
            <person name="Mateos J.L."/>
            <person name="Berns M.C."/>
            <person name="Bujdoso N."/>
            <person name="Piofczyk T."/>
            <person name="de Lorenzo L."/>
            <person name="Barrero-Sicilia C."/>
            <person name="Mateos I."/>
            <person name="Piednoel M."/>
            <person name="Hagmann J."/>
            <person name="Chen-Min-Tao R."/>
            <person name="Iglesias-Fernandez R."/>
            <person name="Schuster S.C."/>
            <person name="Alonso-Blanco C."/>
            <person name="Roudier F."/>
            <person name="Carbonero P."/>
            <person name="Paz-Ares J."/>
            <person name="Davis S.J."/>
            <person name="Pecinka A."/>
            <person name="Quesneville H."/>
            <person name="Colot V."/>
            <person name="Lysak M.A."/>
            <person name="Weigel D."/>
            <person name="Coupland G."/>
            <person name="Schneeberger K."/>
        </authorList>
    </citation>
    <scope>NUCLEOTIDE SEQUENCE [LARGE SCALE GENOMIC DNA]</scope>
    <source>
        <strain evidence="2">cv. Pajares</strain>
    </source>
</reference>
<keyword evidence="2" id="KW-1185">Reference proteome</keyword>
<evidence type="ECO:0000313" key="1">
    <source>
        <dbReference type="EMBL" id="KFK34330.1"/>
    </source>
</evidence>
<organism evidence="1 2">
    <name type="scientific">Arabis alpina</name>
    <name type="common">Alpine rock-cress</name>
    <dbReference type="NCBI Taxonomy" id="50452"/>
    <lineage>
        <taxon>Eukaryota</taxon>
        <taxon>Viridiplantae</taxon>
        <taxon>Streptophyta</taxon>
        <taxon>Embryophyta</taxon>
        <taxon>Tracheophyta</taxon>
        <taxon>Spermatophyta</taxon>
        <taxon>Magnoliopsida</taxon>
        <taxon>eudicotyledons</taxon>
        <taxon>Gunneridae</taxon>
        <taxon>Pentapetalae</taxon>
        <taxon>rosids</taxon>
        <taxon>malvids</taxon>
        <taxon>Brassicales</taxon>
        <taxon>Brassicaceae</taxon>
        <taxon>Arabideae</taxon>
        <taxon>Arabis</taxon>
    </lineage>
</organism>
<gene>
    <name evidence="1" type="ordered locus">AALP_Aa5g130800</name>
</gene>
<dbReference type="EMBL" id="CM002873">
    <property type="protein sequence ID" value="KFK34330.1"/>
    <property type="molecule type" value="Genomic_DNA"/>
</dbReference>
<accession>A0A087GWS8</accession>
<proteinExistence type="predicted"/>
<dbReference type="AlphaFoldDB" id="A0A087GWS8"/>
<dbReference type="Proteomes" id="UP000029120">
    <property type="component" value="Chromosome 5"/>
</dbReference>
<evidence type="ECO:0000313" key="2">
    <source>
        <dbReference type="Proteomes" id="UP000029120"/>
    </source>
</evidence>